<dbReference type="Pfam" id="PF17678">
    <property type="entry name" value="Glyco_hydro_92N"/>
    <property type="match status" value="1"/>
</dbReference>
<dbReference type="OrthoDB" id="9804511at2"/>
<dbReference type="InterPro" id="IPR050883">
    <property type="entry name" value="PNGase"/>
</dbReference>
<dbReference type="GO" id="GO:0030246">
    <property type="term" value="F:carbohydrate binding"/>
    <property type="evidence" value="ECO:0007669"/>
    <property type="project" value="InterPro"/>
</dbReference>
<evidence type="ECO:0000313" key="3">
    <source>
        <dbReference type="EMBL" id="BBI31946.1"/>
    </source>
</evidence>
<organism evidence="3 4">
    <name type="scientific">Cohnella abietis</name>
    <dbReference type="NCBI Taxonomy" id="2507935"/>
    <lineage>
        <taxon>Bacteria</taxon>
        <taxon>Bacillati</taxon>
        <taxon>Bacillota</taxon>
        <taxon>Bacilli</taxon>
        <taxon>Bacillales</taxon>
        <taxon>Paenibacillaceae</taxon>
        <taxon>Cohnella</taxon>
    </lineage>
</organism>
<dbReference type="GO" id="GO:0006516">
    <property type="term" value="P:glycoprotein catabolic process"/>
    <property type="evidence" value="ECO:0007669"/>
    <property type="project" value="TreeGrafter"/>
</dbReference>
<dbReference type="InterPro" id="IPR012939">
    <property type="entry name" value="Glyco_hydro_92"/>
</dbReference>
<dbReference type="Pfam" id="PF07971">
    <property type="entry name" value="Glyco_hydro_92"/>
    <property type="match status" value="1"/>
</dbReference>
<gene>
    <name evidence="3" type="ORF">KCTCHS21_13450</name>
</gene>
<dbReference type="AlphaFoldDB" id="A0A3T1D1H5"/>
<dbReference type="Gene3D" id="2.70.98.10">
    <property type="match status" value="1"/>
</dbReference>
<evidence type="ECO:0000259" key="1">
    <source>
        <dbReference type="Pfam" id="PF07971"/>
    </source>
</evidence>
<dbReference type="Proteomes" id="UP000289856">
    <property type="component" value="Chromosome"/>
</dbReference>
<dbReference type="Gene3D" id="1.20.1050.60">
    <property type="entry name" value="alpha-1,2-mannosidase"/>
    <property type="match status" value="1"/>
</dbReference>
<dbReference type="GO" id="GO:0005829">
    <property type="term" value="C:cytosol"/>
    <property type="evidence" value="ECO:0007669"/>
    <property type="project" value="TreeGrafter"/>
</dbReference>
<dbReference type="SUPFAM" id="SSF48208">
    <property type="entry name" value="Six-hairpin glycosidases"/>
    <property type="match status" value="1"/>
</dbReference>
<accession>A0A3T1D1H5</accession>
<dbReference type="PANTHER" id="PTHR12143">
    <property type="entry name" value="PEPTIDE N-GLYCANASE PNGASE -RELATED"/>
    <property type="match status" value="1"/>
</dbReference>
<dbReference type="Gene3D" id="3.30.2080.10">
    <property type="entry name" value="GH92 mannosidase domain"/>
    <property type="match status" value="1"/>
</dbReference>
<dbReference type="InterPro" id="IPR008928">
    <property type="entry name" value="6-hairpin_glycosidase_sf"/>
</dbReference>
<sequence>MSLLQYVNPLQGTDSTYDFSNGNTLPLVMKPFGMASWSPQTNEKGKGWFFHPNHRVFQGIRLTHQPSPWIDDYGHLVIMPQSGPLCLSASKRSSSFKPEEMSVKPDHFKISLQRYPITLELTPTDRCASMRINYRELELSRLIIAPIEGECNWKLDSDARRLTGYTRAKAAGAPDNFATYFVFEFDCEIDLANSSTFSGNEQVDNGWSKPQEALGAFIGFLPSESGIVNVRVATSFISVEQAAINLRSEVGIRSFEEVRAEASETWEKTLNRIDIEAELEDDRRTFYTCLYRVSLFPRMWYEYDEEGSQIHYSPYDGKIYPGPMYSDNGFWDTYRTTVPLFSLLYPTRLGEILQSWVNAYKEGGWMPKWVSPGERSVMPGTLIDAVFADAYVKGIQGFNIETAYEGLLKHATVNADKPALGRRGLDDYNRLGYLPCDTYHESVSNTLDYVYGDFCIAQLAKGMGKEADYEFLITRAKGYAKLFDPSVRFMRGKKEDGTWNELFDPLTWGGEFCEGGAWQSSWAVPHDLLGLANLMGGRDAFVQRLHELMNEPPVFKVGSYGFEIHEMSEMAAIDFGQFAICNQPSFHIPYIFTALGQPSSTQYWVRKAAEELFSAETDGLPGDEDNGSMCAWYLFSAMGFYPLSPGAPQYVMGSPLFQRLTLHLEDGNDLIIEASDNGTANKYVESVQMNEESHNQLFFTHEQLQSGAHIRFQMRGTPSEKTYEAEALPFSMSKI</sequence>
<dbReference type="Gene3D" id="1.20.1610.10">
    <property type="entry name" value="alpha-1,2-mannosidases domains"/>
    <property type="match status" value="1"/>
</dbReference>
<dbReference type="RefSeq" id="WP_130606120.1">
    <property type="nucleotide sequence ID" value="NZ_AP019400.1"/>
</dbReference>
<dbReference type="GO" id="GO:0005975">
    <property type="term" value="P:carbohydrate metabolic process"/>
    <property type="evidence" value="ECO:0007669"/>
    <property type="project" value="InterPro"/>
</dbReference>
<evidence type="ECO:0000259" key="2">
    <source>
        <dbReference type="Pfam" id="PF17678"/>
    </source>
</evidence>
<feature type="domain" description="Glycosyl hydrolase family 92 N-terminal" evidence="2">
    <location>
        <begin position="6"/>
        <end position="235"/>
    </location>
</feature>
<keyword evidence="4" id="KW-1185">Reference proteome</keyword>
<dbReference type="GO" id="GO:0000224">
    <property type="term" value="F:peptide-N4-(N-acetyl-beta-glucosaminyl)asparagine amidase activity"/>
    <property type="evidence" value="ECO:0007669"/>
    <property type="project" value="TreeGrafter"/>
</dbReference>
<dbReference type="NCBIfam" id="TIGR01180">
    <property type="entry name" value="aman2_put"/>
    <property type="match status" value="1"/>
</dbReference>
<dbReference type="EMBL" id="AP019400">
    <property type="protein sequence ID" value="BBI31946.1"/>
    <property type="molecule type" value="Genomic_DNA"/>
</dbReference>
<reference evidence="3 4" key="1">
    <citation type="submission" date="2019-01" db="EMBL/GenBank/DDBJ databases">
        <title>Complete genome sequence of Cohnella hallensis HS21 isolated from Korean fir (Abies koreana) rhizospheric soil.</title>
        <authorList>
            <person name="Jiang L."/>
            <person name="Kang S.W."/>
            <person name="Kim S."/>
            <person name="Jung J."/>
            <person name="Kim C.Y."/>
            <person name="Kim D.H."/>
            <person name="Kim S.W."/>
            <person name="Lee J."/>
        </authorList>
    </citation>
    <scope>NUCLEOTIDE SEQUENCE [LARGE SCALE GENOMIC DNA]</scope>
    <source>
        <strain evidence="3 4">HS21</strain>
    </source>
</reference>
<dbReference type="FunFam" id="3.30.2080.10:FF:000001">
    <property type="entry name" value="Alpha-1,2-mannosidase subfamily"/>
    <property type="match status" value="1"/>
</dbReference>
<feature type="domain" description="Glycosyl hydrolase family 92" evidence="1">
    <location>
        <begin position="241"/>
        <end position="715"/>
    </location>
</feature>
<dbReference type="InterPro" id="IPR005887">
    <property type="entry name" value="GH92_a_mannosidase_put"/>
</dbReference>
<dbReference type="InterPro" id="IPR014718">
    <property type="entry name" value="GH-type_carb-bd"/>
</dbReference>
<proteinExistence type="predicted"/>
<dbReference type="PANTHER" id="PTHR12143:SF43">
    <property type="entry name" value="PUTATIVE-RELATED"/>
    <property type="match status" value="1"/>
</dbReference>
<name>A0A3T1D1H5_9BACL</name>
<evidence type="ECO:0000313" key="4">
    <source>
        <dbReference type="Proteomes" id="UP000289856"/>
    </source>
</evidence>
<dbReference type="KEGG" id="cohn:KCTCHS21_13450"/>
<protein>
    <submittedName>
        <fullName evidence="3">Alpha-1 2-mannosidase</fullName>
    </submittedName>
</protein>
<dbReference type="InterPro" id="IPR041371">
    <property type="entry name" value="GH92_N"/>
</dbReference>